<accession>A0AAD5BFU2</accession>
<feature type="active site" evidence="7">
    <location>
        <position position="319"/>
    </location>
</feature>
<comment type="similarity">
    <text evidence="1 6">Belongs to the AB hydrolase superfamily.</text>
</comment>
<evidence type="ECO:0000256" key="4">
    <source>
        <dbReference type="ARBA" id="ARBA00022801"/>
    </source>
</evidence>
<keyword evidence="3 6" id="KW-0719">Serine esterase</keyword>
<dbReference type="EMBL" id="JAIHNG010000100">
    <property type="protein sequence ID" value="KAI5959987.1"/>
    <property type="molecule type" value="Genomic_DNA"/>
</dbReference>
<gene>
    <name evidence="10" type="ORF">KGF57_001987</name>
</gene>
<sequence length="362" mass="40947">MSDLHKAFLQRVKKRESELGLSSLEEEEEEENESGTGVAGSTPRKSTTNKIDLNILSEYKQFKTTQFVTEEYSRGSSVFQTYFKKSKNPGPVLVCGHGAGSSSMTFAELCRNISDETLSVFLYDMKGHGGSHGGDKDFSLDTLVEDFHFVLEEFVSKHHPLGIFLLGHSLGGAIFAKYVHKYTSDLVRGLILLDIVEETAVTSLNVMPFFLEKLPKSFPSISEAINWHMNSLLFNQQSARLSVPDIFNLDAMTWKMDLKQTEPYWETWFTGLSNNFLSFPKAKLLILAAHETLDKKLTIGQMQGKYELVVFNNSQRSGHFVHEDLPKHVALRVEEFICKVYSPEKYMKDHLGIVPKWGGKIT</sequence>
<comment type="catalytic activity">
    <reaction evidence="5">
        <text>[phosphatase 2A protein]-C-terminal L-leucine methyl ester + H2O = [phosphatase 2A protein]-C-terminal L-leucine + methanol + H(+)</text>
        <dbReference type="Rhea" id="RHEA:48548"/>
        <dbReference type="Rhea" id="RHEA-COMP:12134"/>
        <dbReference type="Rhea" id="RHEA-COMP:12135"/>
        <dbReference type="ChEBI" id="CHEBI:15377"/>
        <dbReference type="ChEBI" id="CHEBI:15378"/>
        <dbReference type="ChEBI" id="CHEBI:17790"/>
        <dbReference type="ChEBI" id="CHEBI:90516"/>
        <dbReference type="ChEBI" id="CHEBI:90517"/>
        <dbReference type="EC" id="3.1.1.89"/>
    </reaction>
</comment>
<dbReference type="AlphaFoldDB" id="A0AAD5BFU2"/>
<keyword evidence="4 6" id="KW-0378">Hydrolase</keyword>
<feature type="active site" evidence="7">
    <location>
        <position position="194"/>
    </location>
</feature>
<dbReference type="GeneID" id="76150046"/>
<proteinExistence type="inferred from homology"/>
<dbReference type="PIRSF" id="PIRSF022950">
    <property type="entry name" value="PPase_methylesterase_euk"/>
    <property type="match status" value="1"/>
</dbReference>
<protein>
    <recommendedName>
        <fullName evidence="2 6">Protein phosphatase methylesterase 1</fullName>
        <shortName evidence="6">PME-1</shortName>
        <ecNumber evidence="6">3.1.1.-</ecNumber>
    </recommendedName>
</protein>
<evidence type="ECO:0000256" key="7">
    <source>
        <dbReference type="PIRSR" id="PIRSR022950-1"/>
    </source>
</evidence>
<evidence type="ECO:0000256" key="2">
    <source>
        <dbReference type="ARBA" id="ARBA00020672"/>
    </source>
</evidence>
<evidence type="ECO:0000256" key="5">
    <source>
        <dbReference type="ARBA" id="ARBA00049203"/>
    </source>
</evidence>
<name>A0AAD5BFU2_9ASCO</name>
<reference evidence="10 11" key="1">
    <citation type="journal article" date="2022" name="DNA Res.">
        <title>Genome analysis of five recently described species of the CUG-Ser clade uncovers Candida theae as a new hybrid lineage with pathogenic potential in the Candida parapsilosis species complex.</title>
        <authorList>
            <person name="Mixao V."/>
            <person name="Del Olmo V."/>
            <person name="Hegedusova E."/>
            <person name="Saus E."/>
            <person name="Pryszcz L."/>
            <person name="Cillingova A."/>
            <person name="Nosek J."/>
            <person name="Gabaldon T."/>
        </authorList>
    </citation>
    <scope>NUCLEOTIDE SEQUENCE [LARGE SCALE GENOMIC DNA]</scope>
    <source>
        <strain evidence="10 11">CBS 12239</strain>
    </source>
</reference>
<dbReference type="InterPro" id="IPR000073">
    <property type="entry name" value="AB_hydrolase_1"/>
</dbReference>
<feature type="active site" evidence="7">
    <location>
        <position position="169"/>
    </location>
</feature>
<evidence type="ECO:0000256" key="6">
    <source>
        <dbReference type="PIRNR" id="PIRNR022950"/>
    </source>
</evidence>
<comment type="function">
    <text evidence="6">Demethylates proteins that have been reversibly carboxymethylated.</text>
</comment>
<dbReference type="InterPro" id="IPR029058">
    <property type="entry name" value="AB_hydrolase_fold"/>
</dbReference>
<comment type="caution">
    <text evidence="10">The sequence shown here is derived from an EMBL/GenBank/DDBJ whole genome shotgun (WGS) entry which is preliminary data.</text>
</comment>
<evidence type="ECO:0000256" key="8">
    <source>
        <dbReference type="SAM" id="MobiDB-lite"/>
    </source>
</evidence>
<dbReference type="GO" id="GO:0051723">
    <property type="term" value="F:protein methylesterase activity"/>
    <property type="evidence" value="ECO:0007669"/>
    <property type="project" value="UniProtKB-EC"/>
</dbReference>
<dbReference type="EC" id="3.1.1.-" evidence="6"/>
<dbReference type="Gene3D" id="3.40.50.1820">
    <property type="entry name" value="alpha/beta hydrolase"/>
    <property type="match status" value="1"/>
</dbReference>
<dbReference type="SUPFAM" id="SSF53474">
    <property type="entry name" value="alpha/beta-Hydrolases"/>
    <property type="match status" value="1"/>
</dbReference>
<dbReference type="PANTHER" id="PTHR14189">
    <property type="entry name" value="PROTEIN PHOSPHATASE METHYLESTERASE-1 RELATED"/>
    <property type="match status" value="1"/>
</dbReference>
<dbReference type="Pfam" id="PF00561">
    <property type="entry name" value="Abhydrolase_1"/>
    <property type="match status" value="1"/>
</dbReference>
<organism evidence="10 11">
    <name type="scientific">Candida theae</name>
    <dbReference type="NCBI Taxonomy" id="1198502"/>
    <lineage>
        <taxon>Eukaryota</taxon>
        <taxon>Fungi</taxon>
        <taxon>Dikarya</taxon>
        <taxon>Ascomycota</taxon>
        <taxon>Saccharomycotina</taxon>
        <taxon>Pichiomycetes</taxon>
        <taxon>Debaryomycetaceae</taxon>
        <taxon>Candida/Lodderomyces clade</taxon>
        <taxon>Candida</taxon>
    </lineage>
</organism>
<dbReference type="RefSeq" id="XP_051609490.1">
    <property type="nucleotide sequence ID" value="XM_051751250.1"/>
</dbReference>
<evidence type="ECO:0000313" key="11">
    <source>
        <dbReference type="Proteomes" id="UP001204833"/>
    </source>
</evidence>
<keyword evidence="11" id="KW-1185">Reference proteome</keyword>
<dbReference type="Proteomes" id="UP001204833">
    <property type="component" value="Unassembled WGS sequence"/>
</dbReference>
<dbReference type="InterPro" id="IPR016812">
    <property type="entry name" value="PPase_methylesterase_euk"/>
</dbReference>
<feature type="region of interest" description="Disordered" evidence="8">
    <location>
        <begin position="19"/>
        <end position="47"/>
    </location>
</feature>
<evidence type="ECO:0000256" key="1">
    <source>
        <dbReference type="ARBA" id="ARBA00008645"/>
    </source>
</evidence>
<dbReference type="PANTHER" id="PTHR14189:SF0">
    <property type="entry name" value="PROTEIN PHOSPHATASE METHYLESTERASE 1"/>
    <property type="match status" value="1"/>
</dbReference>
<evidence type="ECO:0000259" key="9">
    <source>
        <dbReference type="Pfam" id="PF00561"/>
    </source>
</evidence>
<feature type="domain" description="AB hydrolase-1" evidence="9">
    <location>
        <begin position="91"/>
        <end position="321"/>
    </location>
</feature>
<evidence type="ECO:0000256" key="3">
    <source>
        <dbReference type="ARBA" id="ARBA00022487"/>
    </source>
</evidence>
<evidence type="ECO:0000313" key="10">
    <source>
        <dbReference type="EMBL" id="KAI5959987.1"/>
    </source>
</evidence>
<feature type="compositionally biased region" description="Acidic residues" evidence="8">
    <location>
        <begin position="24"/>
        <end position="33"/>
    </location>
</feature>